<organism evidence="17 18">
    <name type="scientific">Loigolactobacillus coryniformis subsp. torquens DSM 20004 = KCTC 3535</name>
    <dbReference type="NCBI Taxonomy" id="1423822"/>
    <lineage>
        <taxon>Bacteria</taxon>
        <taxon>Bacillati</taxon>
        <taxon>Bacillota</taxon>
        <taxon>Bacilli</taxon>
        <taxon>Lactobacillales</taxon>
        <taxon>Lactobacillaceae</taxon>
        <taxon>Loigolactobacillus</taxon>
    </lineage>
</organism>
<keyword evidence="9 15" id="KW-1133">Transmembrane helix</keyword>
<dbReference type="GO" id="GO:0008658">
    <property type="term" value="F:penicillin binding"/>
    <property type="evidence" value="ECO:0007669"/>
    <property type="project" value="InterPro"/>
</dbReference>
<dbReference type="RefSeq" id="WP_056980191.1">
    <property type="nucleotide sequence ID" value="NZ_AZDC01000011.1"/>
</dbReference>
<dbReference type="OrthoDB" id="9804124at2"/>
<dbReference type="Gene3D" id="2.20.70.70">
    <property type="match status" value="1"/>
</dbReference>
<evidence type="ECO:0000256" key="11">
    <source>
        <dbReference type="ARBA" id="ARBA00023251"/>
    </source>
</evidence>
<dbReference type="InterPro" id="IPR012338">
    <property type="entry name" value="Beta-lactam/transpept-like"/>
</dbReference>
<keyword evidence="18" id="KW-1185">Reference proteome</keyword>
<dbReference type="KEGG" id="lcy:LC20004_06475"/>
<evidence type="ECO:0000256" key="5">
    <source>
        <dbReference type="ARBA" id="ARBA00022692"/>
    </source>
</evidence>
<name>A0A2D1KNG5_9LACO</name>
<proteinExistence type="inferred from homology"/>
<dbReference type="Pfam" id="PF03793">
    <property type="entry name" value="PASTA"/>
    <property type="match status" value="2"/>
</dbReference>
<evidence type="ECO:0000313" key="18">
    <source>
        <dbReference type="Proteomes" id="UP000223559"/>
    </source>
</evidence>
<dbReference type="GO" id="GO:0008360">
    <property type="term" value="P:regulation of cell shape"/>
    <property type="evidence" value="ECO:0007669"/>
    <property type="project" value="UniProtKB-KW"/>
</dbReference>
<evidence type="ECO:0000256" key="8">
    <source>
        <dbReference type="ARBA" id="ARBA00022984"/>
    </source>
</evidence>
<dbReference type="Proteomes" id="UP000223559">
    <property type="component" value="Chromosome"/>
</dbReference>
<evidence type="ECO:0000256" key="1">
    <source>
        <dbReference type="ARBA" id="ARBA00004162"/>
    </source>
</evidence>
<evidence type="ECO:0000256" key="13">
    <source>
        <dbReference type="ARBA" id="ARBA00023316"/>
    </source>
</evidence>
<feature type="transmembrane region" description="Helical" evidence="15">
    <location>
        <begin position="21"/>
        <end position="46"/>
    </location>
</feature>
<evidence type="ECO:0000256" key="4">
    <source>
        <dbReference type="ARBA" id="ARBA00022618"/>
    </source>
</evidence>
<dbReference type="GO" id="GO:0071555">
    <property type="term" value="P:cell wall organization"/>
    <property type="evidence" value="ECO:0007669"/>
    <property type="project" value="UniProtKB-KW"/>
</dbReference>
<dbReference type="InterPro" id="IPR050515">
    <property type="entry name" value="Beta-lactam/transpept"/>
</dbReference>
<dbReference type="SUPFAM" id="SSF56601">
    <property type="entry name" value="beta-lactamase/transpeptidase-like"/>
    <property type="match status" value="1"/>
</dbReference>
<dbReference type="GO" id="GO:0051301">
    <property type="term" value="P:cell division"/>
    <property type="evidence" value="ECO:0007669"/>
    <property type="project" value="UniProtKB-KW"/>
</dbReference>
<dbReference type="InterPro" id="IPR005543">
    <property type="entry name" value="PASTA_dom"/>
</dbReference>
<dbReference type="SMART" id="SM00740">
    <property type="entry name" value="PASTA"/>
    <property type="match status" value="2"/>
</dbReference>
<keyword evidence="11" id="KW-0046">Antibiotic resistance</keyword>
<evidence type="ECO:0000256" key="9">
    <source>
        <dbReference type="ARBA" id="ARBA00022989"/>
    </source>
</evidence>
<dbReference type="InterPro" id="IPR005311">
    <property type="entry name" value="PBP_dimer"/>
</dbReference>
<dbReference type="GO" id="GO:0046677">
    <property type="term" value="P:response to antibiotic"/>
    <property type="evidence" value="ECO:0007669"/>
    <property type="project" value="UniProtKB-KW"/>
</dbReference>
<dbReference type="PANTHER" id="PTHR30627">
    <property type="entry name" value="PEPTIDOGLYCAN D,D-TRANSPEPTIDASE"/>
    <property type="match status" value="1"/>
</dbReference>
<keyword evidence="6" id="KW-0677">Repeat</keyword>
<evidence type="ECO:0000256" key="15">
    <source>
        <dbReference type="SAM" id="Phobius"/>
    </source>
</evidence>
<dbReference type="Gene3D" id="3.40.710.10">
    <property type="entry name" value="DD-peptidase/beta-lactamase superfamily"/>
    <property type="match status" value="1"/>
</dbReference>
<keyword evidence="5 15" id="KW-0812">Transmembrane</keyword>
<dbReference type="Pfam" id="PF00905">
    <property type="entry name" value="Transpeptidase"/>
    <property type="match status" value="1"/>
</dbReference>
<dbReference type="GO" id="GO:0005886">
    <property type="term" value="C:plasma membrane"/>
    <property type="evidence" value="ECO:0007669"/>
    <property type="project" value="UniProtKB-SubCell"/>
</dbReference>
<dbReference type="CDD" id="cd06576">
    <property type="entry name" value="PASTA_Pbp2x-like_1"/>
    <property type="match status" value="1"/>
</dbReference>
<dbReference type="AlphaFoldDB" id="A0A2D1KNG5"/>
<keyword evidence="8" id="KW-0573">Peptidoglycan synthesis</keyword>
<accession>A0A2D1KNG5</accession>
<dbReference type="InterPro" id="IPR036138">
    <property type="entry name" value="PBP_dimer_sf"/>
</dbReference>
<dbReference type="SUPFAM" id="SSF56519">
    <property type="entry name" value="Penicillin binding protein dimerisation domain"/>
    <property type="match status" value="1"/>
</dbReference>
<keyword evidence="12" id="KW-0131">Cell cycle</keyword>
<dbReference type="Pfam" id="PF03717">
    <property type="entry name" value="PBP_dimer"/>
    <property type="match status" value="1"/>
</dbReference>
<dbReference type="PANTHER" id="PTHR30627:SF26">
    <property type="entry name" value="PENICILLIN-BINDING PROTEIN 2B"/>
    <property type="match status" value="1"/>
</dbReference>
<comment type="function">
    <text evidence="14">A transpeptidase that forms peptide cross-links between adjacent glycan strands in cell wall peptidoglycan (PG). Part of the divisome machinery that synthesizes the septal cross wall. Beta-lactams inactivate the PBPs by acylating an essential serine residue in the active site of these proteins.</text>
</comment>
<keyword evidence="10 15" id="KW-0472">Membrane</keyword>
<keyword evidence="13" id="KW-0961">Cell wall biogenesis/degradation</keyword>
<dbReference type="SUPFAM" id="SSF54184">
    <property type="entry name" value="Penicillin-binding protein 2x (pbp-2x), c-terminal domain"/>
    <property type="match status" value="2"/>
</dbReference>
<sequence length="724" mass="78993">MKVPRNKRLMGKRNPRRNRQRFGGFFLFILVGVFLLFVFRFSYIVISGHVNDENLTKKASALYESSTVLRAKRGTIYDANGTEIAEDSTTYSVYAVLDKNYTGINHKKLYVTDKAKVAKVLSQYLPLDRAAILKRLNPANDKTFQVEFGSAGKGLSLTIKQAIEKANLNGIYFTETPARLYPNGIFASHQIGLAQTNTKATKVANAQNLVGIMGLEKTLNSTLAGTNGVKEVKEDSYGYQLPNTKAKKKAAKNGKNVYLTLDSRLQTYLETLMSNVQTKYQPKQLNAVLMNPKTGQILAASQRPTFNPETGSGLGNFWRDTLVGDSYEPGSVMKTFTLAAAIDKGKYQPNTNYQSGQITIGGTTIHDWNQTGWGSIPLSKAFPLSSNVGFVHIEQALGKDNWLNYIKKFQFLSKTNSLLSGEANGSIQYEHTSDQAVTSFGQGINVTVMQMMQGFSAIANDGKEMQPQIVSKVVDPVTGKTTKYKPHQVATPISKSTASQVLSAMEDVTYKDYGTGTAYQIPGYKIATKTGTAQISNANGAGYMTGDNNYIFSVVGMAPASDPKYVLYITMKQPQDMSQSATEILSEIFNPLMKRALDYDAGDTTTESKTMMPNITGKSVSAATAALKKENLQAVQIGTGDTVVQQMPLANEVILDDQRALILTNGAMTMPDVTGWSKSDVLKLAELTGKQITIKGTGYVTKQSLSEKSLLNSAKTITVTLSKP</sequence>
<evidence type="ECO:0000256" key="3">
    <source>
        <dbReference type="ARBA" id="ARBA00022475"/>
    </source>
</evidence>
<comment type="subcellular location">
    <subcellularLocation>
        <location evidence="1">Cell membrane</location>
        <topology evidence="1">Single-pass membrane protein</topology>
    </subcellularLocation>
</comment>
<evidence type="ECO:0000256" key="10">
    <source>
        <dbReference type="ARBA" id="ARBA00023136"/>
    </source>
</evidence>
<reference evidence="17 18" key="1">
    <citation type="submission" date="2016-10" db="EMBL/GenBank/DDBJ databases">
        <title>The whole genome sequencing and assembly of L. cotyniformis subsp. torquens DSM 20004 strain.</title>
        <authorList>
            <person name="Park M.-K."/>
            <person name="Lee Y.-J."/>
            <person name="Yi H."/>
            <person name="Bahn Y.-S."/>
            <person name="Kim J.F."/>
            <person name="Lee D.-W."/>
        </authorList>
    </citation>
    <scope>NUCLEOTIDE SEQUENCE [LARGE SCALE GENOMIC DNA]</scope>
    <source>
        <strain evidence="17 18">DSM 20004</strain>
    </source>
</reference>
<keyword evidence="4" id="KW-0132">Cell division</keyword>
<evidence type="ECO:0000256" key="6">
    <source>
        <dbReference type="ARBA" id="ARBA00022737"/>
    </source>
</evidence>
<keyword evidence="7" id="KW-0133">Cell shape</keyword>
<dbReference type="EMBL" id="CP017697">
    <property type="protein sequence ID" value="ATO43572.1"/>
    <property type="molecule type" value="Genomic_DNA"/>
</dbReference>
<dbReference type="PROSITE" id="PS51178">
    <property type="entry name" value="PASTA"/>
    <property type="match status" value="2"/>
</dbReference>
<evidence type="ECO:0000256" key="12">
    <source>
        <dbReference type="ARBA" id="ARBA00023306"/>
    </source>
</evidence>
<feature type="domain" description="PASTA" evidence="16">
    <location>
        <begin position="606"/>
        <end position="665"/>
    </location>
</feature>
<dbReference type="InterPro" id="IPR001460">
    <property type="entry name" value="PCN-bd_Tpept"/>
</dbReference>
<evidence type="ECO:0000259" key="16">
    <source>
        <dbReference type="PROSITE" id="PS51178"/>
    </source>
</evidence>
<evidence type="ECO:0000313" key="17">
    <source>
        <dbReference type="EMBL" id="ATO43572.1"/>
    </source>
</evidence>
<dbReference type="GO" id="GO:0009252">
    <property type="term" value="P:peptidoglycan biosynthetic process"/>
    <property type="evidence" value="ECO:0007669"/>
    <property type="project" value="UniProtKB-KW"/>
</dbReference>
<dbReference type="Gene3D" id="3.90.1310.10">
    <property type="entry name" value="Penicillin-binding protein 2a (Domain 2)"/>
    <property type="match status" value="1"/>
</dbReference>
<evidence type="ECO:0000256" key="2">
    <source>
        <dbReference type="ARBA" id="ARBA00007171"/>
    </source>
</evidence>
<dbReference type="FunFam" id="3.40.710.10:FF:000095">
    <property type="entry name" value="Penicillin-binding protein 2x"/>
    <property type="match status" value="1"/>
</dbReference>
<gene>
    <name evidence="17" type="ORF">LC20004_06475</name>
</gene>
<evidence type="ECO:0000256" key="7">
    <source>
        <dbReference type="ARBA" id="ARBA00022960"/>
    </source>
</evidence>
<protein>
    <submittedName>
        <fullName evidence="17">Penicillin-binding protein</fullName>
    </submittedName>
</protein>
<comment type="similarity">
    <text evidence="2">Belongs to the transpeptidase family.</text>
</comment>
<evidence type="ECO:0000256" key="14">
    <source>
        <dbReference type="ARBA" id="ARBA00055980"/>
    </source>
</evidence>
<keyword evidence="3" id="KW-1003">Cell membrane</keyword>
<dbReference type="CDD" id="cd06575">
    <property type="entry name" value="PASTA_Pbp2x-like_2"/>
    <property type="match status" value="1"/>
</dbReference>
<feature type="domain" description="PASTA" evidence="16">
    <location>
        <begin position="666"/>
        <end position="723"/>
    </location>
</feature>
<dbReference type="Gene3D" id="3.30.70.2110">
    <property type="match status" value="1"/>
</dbReference>